<evidence type="ECO:0000313" key="1">
    <source>
        <dbReference type="EMBL" id="QJA67224.1"/>
    </source>
</evidence>
<accession>A0A6M3JBA3</accession>
<dbReference type="EMBL" id="MT142429">
    <property type="protein sequence ID" value="QJA80632.1"/>
    <property type="molecule type" value="Genomic_DNA"/>
</dbReference>
<dbReference type="AlphaFoldDB" id="A0A6M3JBA3"/>
<dbReference type="EMBL" id="MT141567">
    <property type="protein sequence ID" value="QJA67224.1"/>
    <property type="molecule type" value="Genomic_DNA"/>
</dbReference>
<reference evidence="1" key="1">
    <citation type="submission" date="2020-03" db="EMBL/GenBank/DDBJ databases">
        <title>The deep terrestrial virosphere.</title>
        <authorList>
            <person name="Holmfeldt K."/>
            <person name="Nilsson E."/>
            <person name="Simone D."/>
            <person name="Lopez-Fernandez M."/>
            <person name="Wu X."/>
            <person name="de Brujin I."/>
            <person name="Lundin D."/>
            <person name="Andersson A."/>
            <person name="Bertilsson S."/>
            <person name="Dopson M."/>
        </authorList>
    </citation>
    <scope>NUCLEOTIDE SEQUENCE</scope>
    <source>
        <strain evidence="2">MM415A00691</strain>
        <strain evidence="1">MM415B00267</strain>
    </source>
</reference>
<gene>
    <name evidence="2" type="ORF">MM415A00691_0026</name>
    <name evidence="1" type="ORF">MM415B00267_0050</name>
</gene>
<proteinExistence type="predicted"/>
<evidence type="ECO:0000313" key="2">
    <source>
        <dbReference type="EMBL" id="QJA80632.1"/>
    </source>
</evidence>
<protein>
    <submittedName>
        <fullName evidence="1">Uncharacterized protein</fullName>
    </submittedName>
</protein>
<organism evidence="1">
    <name type="scientific">viral metagenome</name>
    <dbReference type="NCBI Taxonomy" id="1070528"/>
    <lineage>
        <taxon>unclassified sequences</taxon>
        <taxon>metagenomes</taxon>
        <taxon>organismal metagenomes</taxon>
    </lineage>
</organism>
<sequence>MSKLFAELYTKTETIEKEKFTISKLSLKDQIEASKVLENDLSSGSVTLIKSCLKSWVTEDGVAVEITDDNILRLRGDVVMQLATAITSYNNLGKEKEKN</sequence>
<name>A0A6M3JBA3_9ZZZZ</name>